<dbReference type="GO" id="GO:0005737">
    <property type="term" value="C:cytoplasm"/>
    <property type="evidence" value="ECO:0007669"/>
    <property type="project" value="TreeGrafter"/>
</dbReference>
<dbReference type="PANTHER" id="PTHR22603:SF93">
    <property type="entry name" value="RE24176P"/>
    <property type="match status" value="1"/>
</dbReference>
<reference evidence="2 3" key="1">
    <citation type="submission" date="2016-03" db="EMBL/GenBank/DDBJ databases">
        <title>Fine-scale spatial genetic structure of a fungal parasite of coffee scale insects.</title>
        <authorList>
            <person name="Jackson D."/>
            <person name="Zemenick K.A."/>
            <person name="Malloure B."/>
            <person name="Quandt C.A."/>
            <person name="James T.Y."/>
        </authorList>
    </citation>
    <scope>NUCLEOTIDE SEQUENCE [LARGE SCALE GENOMIC DNA]</scope>
    <source>
        <strain evidence="2 3">UM487</strain>
    </source>
</reference>
<dbReference type="PANTHER" id="PTHR22603">
    <property type="entry name" value="CHOLINE/ETHANOALAMINE KINASE"/>
    <property type="match status" value="1"/>
</dbReference>
<evidence type="ECO:0000313" key="3">
    <source>
        <dbReference type="Proteomes" id="UP000243081"/>
    </source>
</evidence>
<dbReference type="Gene3D" id="3.90.1200.10">
    <property type="match status" value="1"/>
</dbReference>
<dbReference type="SUPFAM" id="SSF56112">
    <property type="entry name" value="Protein kinase-like (PK-like)"/>
    <property type="match status" value="1"/>
</dbReference>
<dbReference type="Proteomes" id="UP000243081">
    <property type="component" value="Unassembled WGS sequence"/>
</dbReference>
<dbReference type="GO" id="GO:0004305">
    <property type="term" value="F:ethanolamine kinase activity"/>
    <property type="evidence" value="ECO:0007669"/>
    <property type="project" value="TreeGrafter"/>
</dbReference>
<dbReference type="InterPro" id="IPR011009">
    <property type="entry name" value="Kinase-like_dom_sf"/>
</dbReference>
<proteinExistence type="inferred from homology"/>
<dbReference type="OrthoDB" id="3649325at2759"/>
<evidence type="ECO:0008006" key="4">
    <source>
        <dbReference type="Google" id="ProtNLM"/>
    </source>
</evidence>
<comment type="caution">
    <text evidence="2">The sequence shown here is derived from an EMBL/GenBank/DDBJ whole genome shotgun (WGS) entry which is preliminary data.</text>
</comment>
<organism evidence="2 3">
    <name type="scientific">Cordyceps confragosa</name>
    <name type="common">Lecanicillium lecanii</name>
    <dbReference type="NCBI Taxonomy" id="2714763"/>
    <lineage>
        <taxon>Eukaryota</taxon>
        <taxon>Fungi</taxon>
        <taxon>Dikarya</taxon>
        <taxon>Ascomycota</taxon>
        <taxon>Pezizomycotina</taxon>
        <taxon>Sordariomycetes</taxon>
        <taxon>Hypocreomycetidae</taxon>
        <taxon>Hypocreales</taxon>
        <taxon>Cordycipitaceae</taxon>
        <taxon>Akanthomyces</taxon>
    </lineage>
</organism>
<name>A0A179IAB1_CORDF</name>
<keyword evidence="3" id="KW-1185">Reference proteome</keyword>
<evidence type="ECO:0000313" key="2">
    <source>
        <dbReference type="EMBL" id="OAQ99626.1"/>
    </source>
</evidence>
<dbReference type="EMBL" id="LUKN01002120">
    <property type="protein sequence ID" value="OAQ99626.1"/>
    <property type="molecule type" value="Genomic_DNA"/>
</dbReference>
<dbReference type="AlphaFoldDB" id="A0A179IAB1"/>
<dbReference type="GO" id="GO:0006646">
    <property type="term" value="P:phosphatidylethanolamine biosynthetic process"/>
    <property type="evidence" value="ECO:0007669"/>
    <property type="project" value="TreeGrafter"/>
</dbReference>
<comment type="similarity">
    <text evidence="1">Belongs to the choline/ethanolamine kinase family.</text>
</comment>
<dbReference type="Pfam" id="PF01633">
    <property type="entry name" value="Choline_kinase"/>
    <property type="match status" value="1"/>
</dbReference>
<dbReference type="GO" id="GO:0004103">
    <property type="term" value="F:choline kinase activity"/>
    <property type="evidence" value="ECO:0007669"/>
    <property type="project" value="TreeGrafter"/>
</dbReference>
<accession>A0A179IAB1</accession>
<sequence length="311" mass="34946">MVSLTQLPFALPEDKVPTPQIAGDIIATFLTQEWPKQDPATITVTYSTSFTNPSCFLDARTLEPEDVEDEALRADLARGLATFHTLQAGALPRRPVSSYYEAVGKGLRSLHGSDKLKTLARDGGVPIDELVDYDLAGRCAIVVEALQKLDAKTGWCIHDIQSMNILVKNRPAADETKITLIDFEFVFENYRAFDIGGHFMQKMFKWYDETSKVANCRPYLEAEERHFCEAYAAQWNARTGGGTDTGEQVYREAQLGYMLATAFDIHNMLCWMEQESDKDPLSLAGLNKLFAEFKGRYEKLGLEVANKTYRS</sequence>
<gene>
    <name evidence="2" type="ORF">LLEC1_06603</name>
</gene>
<evidence type="ECO:0000256" key="1">
    <source>
        <dbReference type="ARBA" id="ARBA00038211"/>
    </source>
</evidence>
<dbReference type="OMA" id="IDFEFVM"/>
<protein>
    <recommendedName>
        <fullName evidence="4">Aminoglycoside phosphotransferase domain-containing protein</fullName>
    </recommendedName>
</protein>